<name>A0A939PFV6_9ACTN</name>
<reference evidence="1" key="1">
    <citation type="submission" date="2021-03" db="EMBL/GenBank/DDBJ databases">
        <authorList>
            <person name="Kanchanasin P."/>
            <person name="Saeng-In P."/>
            <person name="Phongsopitanun W."/>
            <person name="Yuki M."/>
            <person name="Kudo T."/>
            <person name="Ohkuma M."/>
            <person name="Tanasupawat S."/>
        </authorList>
    </citation>
    <scope>NUCLEOTIDE SEQUENCE</scope>
    <source>
        <strain evidence="1">GKU 128</strain>
    </source>
</reference>
<dbReference type="Proteomes" id="UP000669179">
    <property type="component" value="Unassembled WGS sequence"/>
</dbReference>
<accession>A0A939PFV6</accession>
<gene>
    <name evidence="1" type="ORF">J4573_32700</name>
</gene>
<comment type="caution">
    <text evidence="1">The sequence shown here is derived from an EMBL/GenBank/DDBJ whole genome shotgun (WGS) entry which is preliminary data.</text>
</comment>
<sequence>MSDSQPQPPELKAAERLIGAWEIEATHVGLPGAFIKGQVTFEWLEGRTFLIQRSRYDHPEIPDAIAITGVTDGRLSMHYFDVRGVHRVLAVSINERQWRFWGDVGPFHQRFTGKLSQNGDTIEGQSQLSHDGTNWEDDLTITYRRAADTRPAQQRP</sequence>
<dbReference type="RefSeq" id="WP_208259777.1">
    <property type="nucleotide sequence ID" value="NZ_JAGEOJ010000014.1"/>
</dbReference>
<protein>
    <recommendedName>
        <fullName evidence="3">DUF1579 domain-containing protein</fullName>
    </recommendedName>
</protein>
<dbReference type="AlphaFoldDB" id="A0A939PFV6"/>
<keyword evidence="2" id="KW-1185">Reference proteome</keyword>
<proteinExistence type="predicted"/>
<evidence type="ECO:0000313" key="2">
    <source>
        <dbReference type="Proteomes" id="UP000669179"/>
    </source>
</evidence>
<evidence type="ECO:0008006" key="3">
    <source>
        <dbReference type="Google" id="ProtNLM"/>
    </source>
</evidence>
<organism evidence="1 2">
    <name type="scientific">Actinomadura barringtoniae</name>
    <dbReference type="NCBI Taxonomy" id="1427535"/>
    <lineage>
        <taxon>Bacteria</taxon>
        <taxon>Bacillati</taxon>
        <taxon>Actinomycetota</taxon>
        <taxon>Actinomycetes</taxon>
        <taxon>Streptosporangiales</taxon>
        <taxon>Thermomonosporaceae</taxon>
        <taxon>Actinomadura</taxon>
    </lineage>
</organism>
<dbReference type="EMBL" id="JAGEOJ010000014">
    <property type="protein sequence ID" value="MBO2451886.1"/>
    <property type="molecule type" value="Genomic_DNA"/>
</dbReference>
<evidence type="ECO:0000313" key="1">
    <source>
        <dbReference type="EMBL" id="MBO2451886.1"/>
    </source>
</evidence>